<feature type="region of interest" description="Disordered" evidence="1">
    <location>
        <begin position="1"/>
        <end position="21"/>
    </location>
</feature>
<feature type="domain" description="NACHT" evidence="2">
    <location>
        <begin position="675"/>
        <end position="802"/>
    </location>
</feature>
<feature type="compositionally biased region" description="Polar residues" evidence="1">
    <location>
        <begin position="1"/>
        <end position="15"/>
    </location>
</feature>
<dbReference type="SMART" id="SM00567">
    <property type="entry name" value="EZ_HEAT"/>
    <property type="match status" value="2"/>
</dbReference>
<dbReference type="SUPFAM" id="SSF52540">
    <property type="entry name" value="P-loop containing nucleoside triphosphate hydrolases"/>
    <property type="match status" value="1"/>
</dbReference>
<proteinExistence type="predicted"/>
<dbReference type="InterPro" id="IPR056251">
    <property type="entry name" value="Arm_rpt_dom"/>
</dbReference>
<dbReference type="Gene3D" id="1.25.10.10">
    <property type="entry name" value="Leucine-rich Repeat Variant"/>
    <property type="match status" value="1"/>
</dbReference>
<feature type="non-terminal residue" evidence="3">
    <location>
        <position position="1"/>
    </location>
</feature>
<evidence type="ECO:0000313" key="4">
    <source>
        <dbReference type="Proteomes" id="UP000717515"/>
    </source>
</evidence>
<gene>
    <name evidence="3" type="ORF">KVV02_004989</name>
</gene>
<dbReference type="InterPro" id="IPR011989">
    <property type="entry name" value="ARM-like"/>
</dbReference>
<dbReference type="Pfam" id="PF13646">
    <property type="entry name" value="HEAT_2"/>
    <property type="match status" value="1"/>
</dbReference>
<dbReference type="PANTHER" id="PTHR46312:SF2">
    <property type="entry name" value="NUCLEOTIDE-BINDING OLIGOMERIZATION DOMAIN-CONTAINING PROTEIN 2-LIKE"/>
    <property type="match status" value="1"/>
</dbReference>
<dbReference type="InterPro" id="IPR016024">
    <property type="entry name" value="ARM-type_fold"/>
</dbReference>
<reference evidence="3" key="1">
    <citation type="submission" date="2021-07" db="EMBL/GenBank/DDBJ databases">
        <title>Draft genome of Mortierella alpina, strain LL118, isolated from an aspen leaf litter sample.</title>
        <authorList>
            <person name="Yang S."/>
            <person name="Vinatzer B.A."/>
        </authorList>
    </citation>
    <scope>NUCLEOTIDE SEQUENCE</scope>
    <source>
        <strain evidence="3">LL118</strain>
    </source>
</reference>
<dbReference type="InterPro" id="IPR027417">
    <property type="entry name" value="P-loop_NTPase"/>
</dbReference>
<name>A0A9P7ZY44_MORAP</name>
<sequence>MNLSSTTSKESNTPISARVPNVTDLHLQKGLDAIKKGDAYRDRGDFDKAKATYEKAARFCSSEAHDRLVILPLYKSSMENRDPDRFISAGWRARAHHAKEKVKQVYRRHPSPTPSLKQSFFPRPSLSTQSTVASLAISDSQSTFMSVSTCVTTSTSTSLPTTGAPSTKTSETVVSDIGTISDVATLTAAYKTADGVARGILQKKIYDIIKEFGQCQIMTFDTVQELVVLAHIHDRDIFLHIVTTILCVLRDTPLLSDIALQGLAVILDSFPDNVDLGSMQDAFVEILASLQDRLRKIRPVNNDLQVIHLLSALNALLDAMVRRKVFGLDREAVYSDLQTLLTGFTSHSSVMVCFQALYAKQALGIIGNDESLPMSIFRRGKLAFVLAGNVSNLATKFDVASADSAYQNIKEIFDFSIQDRWYQGLIYVDYLVGQCSWWQLEDFVLHSKFQSDVCFQLGVVLRLEQIAVVQVDVAVREGAIRFLTALGENTIPLVPEMVQSTLRRLERLKISGGSTKDDVAAPKAYEGDLRPVWDPAWLASPKGILFKAVQDKDRHAATMENMPATLDTILQAVVIPPPSLEDVHSALKTYYERDLAILRVSGEKLDLETCFVNLAIVEAPAQREKDKKDLKEQAAVYHRIPSSEAVEGVNMQAPIPLESLFDKRKLRDGNEGIPKTILVQGRAGVGKTTLCKKLVHAHQTGLWRDRFDTVLWLPLRQIKAFKARTLEELFREKFFIRGLDQEGVMLAHELAVSAQRGRVLFVLDGLDEIAKDTRCEEDLPLRQLLETLLLQQHVVITSRPSGLDRSLLPPSIHLELETIGFNQKNVNDFVSKVLSPKAAKTVQDFIRQTPLIRGLVNIPVQLDVICYSWDSLPTEGPTITMTGLYQLMVRNLWCKDARLLGKAAGGKVLTQDQINQLAHARIDRLMATELQHLGYLAFRGMKNNHQIEFDAKALLDAFDDLYDYHVTDKDGSLPPQLVEVMKQTSFLHTADADLDPSKHDSQQAWYFLHLTFQEYFAATWVAQHLQQPIPTGMQEYFAKTRSVHHPQQPVPAGMMTVEKAKAFVLEHKYNPRYEIMWWMVAGLLEGEALKDFFDLLQGPPRDLIGGRHQQILASCLNEARARLDTTMATRLDEELMKWLHFEIQACRDDGGISVLNGRSMLGSQSAFPENLLVKELGLDRSSKVILMNTLNARSTLSEAAIQSLIGALKDKHADVRFSAASALGKQSTLSEAAIQSLVGALKDKHADVRSSAAWALGKQSTLSEAAIRSLIGALKDKHADVR</sequence>
<dbReference type="PROSITE" id="PS50837">
    <property type="entry name" value="NACHT"/>
    <property type="match status" value="1"/>
</dbReference>
<dbReference type="Gene3D" id="3.40.50.300">
    <property type="entry name" value="P-loop containing nucleotide triphosphate hydrolases"/>
    <property type="match status" value="1"/>
</dbReference>
<dbReference type="EMBL" id="JAIFTL010000237">
    <property type="protein sequence ID" value="KAG9321028.1"/>
    <property type="molecule type" value="Genomic_DNA"/>
</dbReference>
<dbReference type="Proteomes" id="UP000717515">
    <property type="component" value="Unassembled WGS sequence"/>
</dbReference>
<dbReference type="SUPFAM" id="SSF48371">
    <property type="entry name" value="ARM repeat"/>
    <property type="match status" value="1"/>
</dbReference>
<dbReference type="InterPro" id="IPR055496">
    <property type="entry name" value="DUF7068"/>
</dbReference>
<evidence type="ECO:0000259" key="2">
    <source>
        <dbReference type="PROSITE" id="PS50837"/>
    </source>
</evidence>
<dbReference type="Pfam" id="PF23948">
    <property type="entry name" value="ARM_5"/>
    <property type="match status" value="1"/>
</dbReference>
<protein>
    <recommendedName>
        <fullName evidence="2">NACHT domain-containing protein</fullName>
    </recommendedName>
</protein>
<dbReference type="Pfam" id="PF05729">
    <property type="entry name" value="NACHT"/>
    <property type="match status" value="1"/>
</dbReference>
<dbReference type="InterPro" id="IPR007111">
    <property type="entry name" value="NACHT_NTPase"/>
</dbReference>
<dbReference type="Pfam" id="PF23238">
    <property type="entry name" value="DUF7068"/>
    <property type="match status" value="1"/>
</dbReference>
<dbReference type="InterPro" id="IPR004155">
    <property type="entry name" value="PBS_lyase_HEAT"/>
</dbReference>
<evidence type="ECO:0000256" key="1">
    <source>
        <dbReference type="SAM" id="MobiDB-lite"/>
    </source>
</evidence>
<evidence type="ECO:0000313" key="3">
    <source>
        <dbReference type="EMBL" id="KAG9321028.1"/>
    </source>
</evidence>
<dbReference type="PANTHER" id="PTHR46312">
    <property type="entry name" value="NACHT DOMAIN-CONTAINING PROTEIN"/>
    <property type="match status" value="1"/>
</dbReference>
<organism evidence="3 4">
    <name type="scientific">Mortierella alpina</name>
    <name type="common">Oleaginous fungus</name>
    <name type="synonym">Mortierella renispora</name>
    <dbReference type="NCBI Taxonomy" id="64518"/>
    <lineage>
        <taxon>Eukaryota</taxon>
        <taxon>Fungi</taxon>
        <taxon>Fungi incertae sedis</taxon>
        <taxon>Mucoromycota</taxon>
        <taxon>Mortierellomycotina</taxon>
        <taxon>Mortierellomycetes</taxon>
        <taxon>Mortierellales</taxon>
        <taxon>Mortierellaceae</taxon>
        <taxon>Mortierella</taxon>
    </lineage>
</organism>
<accession>A0A9P7ZY44</accession>
<comment type="caution">
    <text evidence="3">The sequence shown here is derived from an EMBL/GenBank/DDBJ whole genome shotgun (WGS) entry which is preliminary data.</text>
</comment>